<comment type="caution">
    <text evidence="1">The sequence shown here is derived from an EMBL/GenBank/DDBJ whole genome shotgun (WGS) entry which is preliminary data.</text>
</comment>
<gene>
    <name evidence="1" type="ORF">MNOR_LOCUS3131</name>
</gene>
<dbReference type="Proteomes" id="UP001497623">
    <property type="component" value="Unassembled WGS sequence"/>
</dbReference>
<keyword evidence="2" id="KW-1185">Reference proteome</keyword>
<evidence type="ECO:0000313" key="2">
    <source>
        <dbReference type="Proteomes" id="UP001497623"/>
    </source>
</evidence>
<sequence>MGYMKLTSKLVRSKSMLDVGWRRLSKDRSLLVPRASKIVIEDTKDQLILRSINILVWQKFIAHNIAIAIEAGRAITSDIDLQACGREDLEPFRKPADLECGKLEHHRQNSSKDMALPTEDMSKAQAPEPLFMTAAEQSANYLLDHGKRCCQHAYANGNTGVLFHVMGSALLIRSRLTTYKEALKLPNTKNLNETLSRCSEVVEFTMQSILAYHSDLLHTALLHDADSSDWSNSKPYQENETISQSLLMWAFHLQGLRNDLWRFTSPRISESILASIFTDTLAIMVSRYSLV</sequence>
<dbReference type="AlphaFoldDB" id="A0AAV2PSJ4"/>
<organism evidence="1 2">
    <name type="scientific">Meganyctiphanes norvegica</name>
    <name type="common">Northern krill</name>
    <name type="synonym">Thysanopoda norvegica</name>
    <dbReference type="NCBI Taxonomy" id="48144"/>
    <lineage>
        <taxon>Eukaryota</taxon>
        <taxon>Metazoa</taxon>
        <taxon>Ecdysozoa</taxon>
        <taxon>Arthropoda</taxon>
        <taxon>Crustacea</taxon>
        <taxon>Multicrustacea</taxon>
        <taxon>Malacostraca</taxon>
        <taxon>Eumalacostraca</taxon>
        <taxon>Eucarida</taxon>
        <taxon>Euphausiacea</taxon>
        <taxon>Euphausiidae</taxon>
        <taxon>Meganyctiphanes</taxon>
    </lineage>
</organism>
<feature type="non-terminal residue" evidence="1">
    <location>
        <position position="291"/>
    </location>
</feature>
<reference evidence="1 2" key="1">
    <citation type="submission" date="2024-05" db="EMBL/GenBank/DDBJ databases">
        <authorList>
            <person name="Wallberg A."/>
        </authorList>
    </citation>
    <scope>NUCLEOTIDE SEQUENCE [LARGE SCALE GENOMIC DNA]</scope>
</reference>
<dbReference type="Pfam" id="PF14906">
    <property type="entry name" value="DUF4495"/>
    <property type="match status" value="1"/>
</dbReference>
<protein>
    <submittedName>
        <fullName evidence="1">Uncharacterized protein</fullName>
    </submittedName>
</protein>
<dbReference type="PANTHER" id="PTHR33960:SF1">
    <property type="entry name" value="SIMILAR TO KIAA0825 PROTEIN"/>
    <property type="match status" value="1"/>
</dbReference>
<evidence type="ECO:0000313" key="1">
    <source>
        <dbReference type="EMBL" id="CAL4063165.1"/>
    </source>
</evidence>
<dbReference type="PANTHER" id="PTHR33960">
    <property type="entry name" value="SIMILAR TO KIAA0825 PROTEIN"/>
    <property type="match status" value="1"/>
</dbReference>
<proteinExistence type="predicted"/>
<dbReference type="InterPro" id="IPR027993">
    <property type="entry name" value="DUF4495"/>
</dbReference>
<name>A0AAV2PSJ4_MEGNR</name>
<dbReference type="EMBL" id="CAXKWB010001027">
    <property type="protein sequence ID" value="CAL4063165.1"/>
    <property type="molecule type" value="Genomic_DNA"/>
</dbReference>
<accession>A0AAV2PSJ4</accession>